<evidence type="ECO:0000256" key="9">
    <source>
        <dbReference type="ARBA" id="ARBA00025475"/>
    </source>
</evidence>
<evidence type="ECO:0000256" key="2">
    <source>
        <dbReference type="ARBA" id="ARBA00005091"/>
    </source>
</evidence>
<evidence type="ECO:0000313" key="14">
    <source>
        <dbReference type="Proteomes" id="UP000625210"/>
    </source>
</evidence>
<keyword evidence="5 11" id="KW-0963">Cytoplasm</keyword>
<dbReference type="RefSeq" id="WP_188646021.1">
    <property type="nucleotide sequence ID" value="NZ_BMHQ01000001.1"/>
</dbReference>
<dbReference type="FunFam" id="3.20.20.70:FF:000006">
    <property type="entry name" value="Imidazole glycerol phosphate synthase subunit HisF"/>
    <property type="match status" value="1"/>
</dbReference>
<dbReference type="GO" id="GO:0000105">
    <property type="term" value="P:L-histidine biosynthetic process"/>
    <property type="evidence" value="ECO:0007669"/>
    <property type="project" value="UniProtKB-UniRule"/>
</dbReference>
<comment type="caution">
    <text evidence="13">The sequence shown here is derived from an EMBL/GenBank/DDBJ whole genome shotgun (WGS) entry which is preliminary data.</text>
</comment>
<dbReference type="AlphaFoldDB" id="A0A8J2VFU7"/>
<dbReference type="PANTHER" id="PTHR21235">
    <property type="entry name" value="IMIDAZOLE GLYCEROL PHOSPHATE SYNTHASE SUBUNIT HISF/H IGP SYNTHASE SUBUNIT HISF/H"/>
    <property type="match status" value="1"/>
</dbReference>
<evidence type="ECO:0000256" key="5">
    <source>
        <dbReference type="ARBA" id="ARBA00022490"/>
    </source>
</evidence>
<evidence type="ECO:0000313" key="13">
    <source>
        <dbReference type="EMBL" id="GGE04254.1"/>
    </source>
</evidence>
<dbReference type="SUPFAM" id="SSF51366">
    <property type="entry name" value="Ribulose-phoshate binding barrel"/>
    <property type="match status" value="1"/>
</dbReference>
<protein>
    <recommendedName>
        <fullName evidence="11">Imidazole glycerol phosphate synthase subunit HisF</fullName>
        <ecNumber evidence="11">4.3.2.10</ecNumber>
    </recommendedName>
    <alternativeName>
        <fullName evidence="11">IGP synthase cyclase subunit</fullName>
    </alternativeName>
    <alternativeName>
        <fullName evidence="11">IGP synthase subunit HisF</fullName>
    </alternativeName>
    <alternativeName>
        <fullName evidence="11">ImGP synthase subunit HisF</fullName>
        <shortName evidence="11">IGPS subunit HisF</shortName>
    </alternativeName>
</protein>
<keyword evidence="6 11" id="KW-0028">Amino-acid biosynthesis</keyword>
<dbReference type="UniPathway" id="UPA00031">
    <property type="reaction ID" value="UER00010"/>
</dbReference>
<organism evidence="13 14">
    <name type="scientific">Marinithermofilum abyssi</name>
    <dbReference type="NCBI Taxonomy" id="1571185"/>
    <lineage>
        <taxon>Bacteria</taxon>
        <taxon>Bacillati</taxon>
        <taxon>Bacillota</taxon>
        <taxon>Bacilli</taxon>
        <taxon>Bacillales</taxon>
        <taxon>Thermoactinomycetaceae</taxon>
        <taxon>Marinithermofilum</taxon>
    </lineage>
</organism>
<evidence type="ECO:0000256" key="4">
    <source>
        <dbReference type="ARBA" id="ARBA00011152"/>
    </source>
</evidence>
<evidence type="ECO:0000256" key="12">
    <source>
        <dbReference type="RuleBase" id="RU003657"/>
    </source>
</evidence>
<dbReference type="InterPro" id="IPR006062">
    <property type="entry name" value="His_biosynth"/>
</dbReference>
<dbReference type="GO" id="GO:0000107">
    <property type="term" value="F:imidazoleglycerol-phosphate synthase activity"/>
    <property type="evidence" value="ECO:0007669"/>
    <property type="project" value="UniProtKB-UniRule"/>
</dbReference>
<evidence type="ECO:0000256" key="11">
    <source>
        <dbReference type="HAMAP-Rule" id="MF_01013"/>
    </source>
</evidence>
<reference evidence="13" key="2">
    <citation type="submission" date="2020-09" db="EMBL/GenBank/DDBJ databases">
        <authorList>
            <person name="Sun Q."/>
            <person name="Zhou Y."/>
        </authorList>
    </citation>
    <scope>NUCLEOTIDE SEQUENCE</scope>
    <source>
        <strain evidence="13">CGMCC 1.15179</strain>
    </source>
</reference>
<sequence>MITKRIIPCLDVKDGRVVKGVSFVNLRDAGDPVELASVYDQAGADELVFLDISASVEGRKTMVEVVREAAGTLTIPFTVGGGIGSVEDMFALLRAGADKVSINTSAIRQPELVEAGARRFGSQCIVVAIDARFDEEEKEWFVYTHGGRKRTDWKAVDWAKRAVELGAGEILLTSMDQDGQKNGFDLELTRRVASQVRVPVIASGGAGAAEHFLDVFTQTPAEAALAASIFHYREVPVEEVKQFLYDQGVHVRWKSASTRQK</sequence>
<dbReference type="HAMAP" id="MF_01013">
    <property type="entry name" value="HisF"/>
    <property type="match status" value="1"/>
</dbReference>
<comment type="pathway">
    <text evidence="2 11">Amino-acid biosynthesis; L-histidine biosynthesis; L-histidine from 5-phospho-alpha-D-ribose 1-diphosphate: step 5/9.</text>
</comment>
<keyword evidence="8 11" id="KW-0456">Lyase</keyword>
<dbReference type="InterPro" id="IPR004651">
    <property type="entry name" value="HisF"/>
</dbReference>
<dbReference type="InterPro" id="IPR011060">
    <property type="entry name" value="RibuloseP-bd_barrel"/>
</dbReference>
<dbReference type="Gene3D" id="3.20.20.70">
    <property type="entry name" value="Aldolase class I"/>
    <property type="match status" value="1"/>
</dbReference>
<dbReference type="Proteomes" id="UP000625210">
    <property type="component" value="Unassembled WGS sequence"/>
</dbReference>
<feature type="active site" evidence="11">
    <location>
        <position position="11"/>
    </location>
</feature>
<gene>
    <name evidence="11 13" type="primary">hisF</name>
    <name evidence="13" type="ORF">GCM10011571_01530</name>
</gene>
<comment type="function">
    <text evidence="9 11">IGPS catalyzes the conversion of PRFAR and glutamine to IGP, AICAR and glutamate. The HisF subunit catalyzes the cyclization activity that produces IGP and AICAR from PRFAR using the ammonia provided by the HisH subunit.</text>
</comment>
<evidence type="ECO:0000256" key="10">
    <source>
        <dbReference type="ARBA" id="ARBA00047838"/>
    </source>
</evidence>
<dbReference type="NCBIfam" id="TIGR00735">
    <property type="entry name" value="hisF"/>
    <property type="match status" value="1"/>
</dbReference>
<dbReference type="Pfam" id="PF00977">
    <property type="entry name" value="His_biosynth"/>
    <property type="match status" value="1"/>
</dbReference>
<evidence type="ECO:0000256" key="6">
    <source>
        <dbReference type="ARBA" id="ARBA00022605"/>
    </source>
</evidence>
<dbReference type="InterPro" id="IPR013785">
    <property type="entry name" value="Aldolase_TIM"/>
</dbReference>
<reference evidence="13" key="1">
    <citation type="journal article" date="2014" name="Int. J. Syst. Evol. Microbiol.">
        <title>Complete genome sequence of Corynebacterium casei LMG S-19264T (=DSM 44701T), isolated from a smear-ripened cheese.</title>
        <authorList>
            <consortium name="US DOE Joint Genome Institute (JGI-PGF)"/>
            <person name="Walter F."/>
            <person name="Albersmeier A."/>
            <person name="Kalinowski J."/>
            <person name="Ruckert C."/>
        </authorList>
    </citation>
    <scope>NUCLEOTIDE SEQUENCE</scope>
    <source>
        <strain evidence="13">CGMCC 1.15179</strain>
    </source>
</reference>
<comment type="subunit">
    <text evidence="4 11">Heterodimer of HisH and HisF.</text>
</comment>
<comment type="catalytic activity">
    <reaction evidence="10 11">
        <text>5-[(5-phospho-1-deoxy-D-ribulos-1-ylimino)methylamino]-1-(5-phospho-beta-D-ribosyl)imidazole-4-carboxamide + L-glutamine = D-erythro-1-(imidazol-4-yl)glycerol 3-phosphate + 5-amino-1-(5-phospho-beta-D-ribosyl)imidazole-4-carboxamide + L-glutamate + H(+)</text>
        <dbReference type="Rhea" id="RHEA:24793"/>
        <dbReference type="ChEBI" id="CHEBI:15378"/>
        <dbReference type="ChEBI" id="CHEBI:29985"/>
        <dbReference type="ChEBI" id="CHEBI:58278"/>
        <dbReference type="ChEBI" id="CHEBI:58359"/>
        <dbReference type="ChEBI" id="CHEBI:58475"/>
        <dbReference type="ChEBI" id="CHEBI:58525"/>
        <dbReference type="EC" id="4.3.2.10"/>
    </reaction>
</comment>
<name>A0A8J2VFU7_9BACL</name>
<evidence type="ECO:0000256" key="7">
    <source>
        <dbReference type="ARBA" id="ARBA00023102"/>
    </source>
</evidence>
<evidence type="ECO:0000256" key="3">
    <source>
        <dbReference type="ARBA" id="ARBA00009667"/>
    </source>
</evidence>
<dbReference type="InterPro" id="IPR050064">
    <property type="entry name" value="IGPS_HisA/HisF"/>
</dbReference>
<keyword evidence="14" id="KW-1185">Reference proteome</keyword>
<keyword evidence="7 11" id="KW-0368">Histidine biosynthesis</keyword>
<dbReference type="EC" id="4.3.2.10" evidence="11"/>
<comment type="subcellular location">
    <subcellularLocation>
        <location evidence="1 11">Cytoplasm</location>
    </subcellularLocation>
</comment>
<proteinExistence type="inferred from homology"/>
<dbReference type="PANTHER" id="PTHR21235:SF2">
    <property type="entry name" value="IMIDAZOLE GLYCEROL PHOSPHATE SYNTHASE HISHF"/>
    <property type="match status" value="1"/>
</dbReference>
<evidence type="ECO:0000256" key="1">
    <source>
        <dbReference type="ARBA" id="ARBA00004496"/>
    </source>
</evidence>
<comment type="similarity">
    <text evidence="3 11 12">Belongs to the HisA/HisF family.</text>
</comment>
<dbReference type="CDD" id="cd04731">
    <property type="entry name" value="HisF"/>
    <property type="match status" value="1"/>
</dbReference>
<dbReference type="EMBL" id="BMHQ01000001">
    <property type="protein sequence ID" value="GGE04254.1"/>
    <property type="molecule type" value="Genomic_DNA"/>
</dbReference>
<feature type="active site" evidence="11">
    <location>
        <position position="130"/>
    </location>
</feature>
<accession>A0A8J2VFU7</accession>
<evidence type="ECO:0000256" key="8">
    <source>
        <dbReference type="ARBA" id="ARBA00023239"/>
    </source>
</evidence>
<dbReference type="GO" id="GO:0005737">
    <property type="term" value="C:cytoplasm"/>
    <property type="evidence" value="ECO:0007669"/>
    <property type="project" value="UniProtKB-SubCell"/>
</dbReference>
<dbReference type="GO" id="GO:0016829">
    <property type="term" value="F:lyase activity"/>
    <property type="evidence" value="ECO:0007669"/>
    <property type="project" value="UniProtKB-KW"/>
</dbReference>